<dbReference type="GO" id="GO:0005829">
    <property type="term" value="C:cytosol"/>
    <property type="evidence" value="ECO:0007669"/>
    <property type="project" value="TreeGrafter"/>
</dbReference>
<dbReference type="Gene3D" id="3.40.50.300">
    <property type="entry name" value="P-loop containing nucleotide triphosphate hydrolases"/>
    <property type="match status" value="2"/>
</dbReference>
<dbReference type="PaxDb" id="121845-A0A3Q0ILI5"/>
<dbReference type="GO" id="GO:0005634">
    <property type="term" value="C:nucleus"/>
    <property type="evidence" value="ECO:0007669"/>
    <property type="project" value="TreeGrafter"/>
</dbReference>
<dbReference type="GO" id="GO:0005524">
    <property type="term" value="F:ATP binding"/>
    <property type="evidence" value="ECO:0007669"/>
    <property type="project" value="InterPro"/>
</dbReference>
<evidence type="ECO:0000313" key="3">
    <source>
        <dbReference type="Proteomes" id="UP000079169"/>
    </source>
</evidence>
<name>A0A3Q0ILI5_DIACI</name>
<dbReference type="InterPro" id="IPR003959">
    <property type="entry name" value="ATPase_AAA_core"/>
</dbReference>
<sequence>MLLKIIKDTPNGRSPNAKNLQKLILSSQVQRFRPFQTVLVPCAADRAVCQVVKTAGLHEAYCYVNADVVCLEQLRPVAENAAKSREENVFSESRKEIKEIVSSESTVNEKDCNTENLNEEEGLHEEDLRNEDLGREFEKNQKDEENLNIEWQNEGVGRDFAKKFELSSKGAESNAGLESSNRRGTKPPKPSQDFNFKPNVFGELFLGSLLDLDSVIELPDEAMHCKRVSVSVVVNQFYRGTNEEFNRLVKQILTMYTFTSPCFINVHLENIHSIVIHDATPVKLKPSVQTPLNQIKPNGLGTTTCQTTPRNRTHQTTPLRGKSNDPNDNDLVKQSGLKLTPTSQSTPLIRTKANANQNVDPVKPSGSNLTPSQQDKPNTCQKVANIEYPNSPNFEPNCQNLMASENIPNLGKGSQDRMQLQDVFTKGSQDRTQLQDVFTKGSQDQTQLQDSFKKGSQDRTQLQDGSNAPLPLMVSHKTKLCIEHVYSVGYYKQLIRFHKDVGCVDEYTLYNDTWRRMRRLIECRQRCGGKDKKLAAASANKILLIGPSGSGKTFLVKTLARACAVPLVCIHGNEFSAPSPGAAEEGLAAKFDMARGLAKENKGLCIMLFEQIHELVPSSPSLSHITRLSLQLTHLLDTYDPGTGSLLFVFTSTHAHQIGNRLKTQVQLYLTAPGVEMRRTILENQLGCLKDSQLESTQENQFKSTQNQLESTRENLESPQNQLESTREKQMKSTQENQLESTQGTRIESAQNQSAQRSLSDALKRRVIETVLPLSHSYMPVDLVRVCNAVLMYFAKHRGCTADSLLRHVRSSLSHYRPSCLKAGGLGVIDLPTAPQGRETEASFTKLNEEGILLYGPPGCAKTSLVRTLAAHSVYRVLAASAAQLYSPYVGEAEQNVTQLFHRARLAAPAILFIDEIGEWIFFPTIPATPVGLKIINTSVLQGGSGGSVLVIAATNRPHLLDSALVRPGRLDKLIYVPPPDEIERRDILEKVSTRARMREDVDFEYLARATDLYSGADLCNLYREAALQSLLDNGFDNLEISHAQWLSALAKTKPSLTPKQIEAYEEFERTVAALQSLLDNGFDNLEISHAHWLSALAKTKPSLTPKQIEAYEEFERTV</sequence>
<dbReference type="InterPro" id="IPR003960">
    <property type="entry name" value="ATPase_AAA_CS"/>
</dbReference>
<dbReference type="GO" id="GO:0034098">
    <property type="term" value="C:VCP-NPL4-UFD1 AAA ATPase complex"/>
    <property type="evidence" value="ECO:0007669"/>
    <property type="project" value="TreeGrafter"/>
</dbReference>
<feature type="region of interest" description="Disordered" evidence="1">
    <location>
        <begin position="171"/>
        <end position="194"/>
    </location>
</feature>
<dbReference type="PROSITE" id="PS00674">
    <property type="entry name" value="AAA"/>
    <property type="match status" value="1"/>
</dbReference>
<dbReference type="SMART" id="SM00382">
    <property type="entry name" value="AAA"/>
    <property type="match status" value="2"/>
</dbReference>
<dbReference type="AlphaFoldDB" id="A0A3Q0ILI5"/>
<dbReference type="KEGG" id="dci:103506201"/>
<dbReference type="GO" id="GO:0016887">
    <property type="term" value="F:ATP hydrolysis activity"/>
    <property type="evidence" value="ECO:0007669"/>
    <property type="project" value="InterPro"/>
</dbReference>
<protein>
    <submittedName>
        <fullName evidence="4">Uncharacterized protein LOC103506201</fullName>
    </submittedName>
</protein>
<feature type="region of interest" description="Disordered" evidence="1">
    <location>
        <begin position="289"/>
        <end position="377"/>
    </location>
</feature>
<accession>A0A3Q0ILI5</accession>
<dbReference type="Pfam" id="PF17862">
    <property type="entry name" value="AAA_lid_3"/>
    <property type="match status" value="1"/>
</dbReference>
<gene>
    <name evidence="4" type="primary">LOC103506201</name>
</gene>
<dbReference type="PANTHER" id="PTHR23077">
    <property type="entry name" value="AAA-FAMILY ATPASE"/>
    <property type="match status" value="1"/>
</dbReference>
<dbReference type="GO" id="GO:0051228">
    <property type="term" value="P:mitotic spindle disassembly"/>
    <property type="evidence" value="ECO:0007669"/>
    <property type="project" value="TreeGrafter"/>
</dbReference>
<keyword evidence="3" id="KW-1185">Reference proteome</keyword>
<feature type="compositionally biased region" description="Polar residues" evidence="1">
    <location>
        <begin position="697"/>
        <end position="710"/>
    </location>
</feature>
<organism evidence="3 4">
    <name type="scientific">Diaphorina citri</name>
    <name type="common">Asian citrus psyllid</name>
    <dbReference type="NCBI Taxonomy" id="121845"/>
    <lineage>
        <taxon>Eukaryota</taxon>
        <taxon>Metazoa</taxon>
        <taxon>Ecdysozoa</taxon>
        <taxon>Arthropoda</taxon>
        <taxon>Hexapoda</taxon>
        <taxon>Insecta</taxon>
        <taxon>Pterygota</taxon>
        <taxon>Neoptera</taxon>
        <taxon>Paraneoptera</taxon>
        <taxon>Hemiptera</taxon>
        <taxon>Sternorrhyncha</taxon>
        <taxon>Psylloidea</taxon>
        <taxon>Psyllidae</taxon>
        <taxon>Diaphorininae</taxon>
        <taxon>Diaphorina</taxon>
    </lineage>
</organism>
<dbReference type="InterPro" id="IPR041569">
    <property type="entry name" value="AAA_lid_3"/>
</dbReference>
<dbReference type="GO" id="GO:0030970">
    <property type="term" value="P:retrograde protein transport, ER to cytosol"/>
    <property type="evidence" value="ECO:0007669"/>
    <property type="project" value="TreeGrafter"/>
</dbReference>
<feature type="domain" description="AAA+ ATPase" evidence="2">
    <location>
        <begin position="848"/>
        <end position="981"/>
    </location>
</feature>
<feature type="domain" description="AAA+ ATPase" evidence="2">
    <location>
        <begin position="538"/>
        <end position="674"/>
    </location>
</feature>
<dbReference type="Proteomes" id="UP000079169">
    <property type="component" value="Unplaced"/>
</dbReference>
<feature type="compositionally biased region" description="Polar residues" evidence="1">
    <location>
        <begin position="732"/>
        <end position="759"/>
    </location>
</feature>
<dbReference type="GeneID" id="103506201"/>
<feature type="region of interest" description="Disordered" evidence="1">
    <location>
        <begin position="697"/>
        <end position="759"/>
    </location>
</feature>
<feature type="compositionally biased region" description="Polar residues" evidence="1">
    <location>
        <begin position="340"/>
        <end position="377"/>
    </location>
</feature>
<evidence type="ECO:0000259" key="2">
    <source>
        <dbReference type="SMART" id="SM00382"/>
    </source>
</evidence>
<dbReference type="GO" id="GO:0031593">
    <property type="term" value="F:polyubiquitin modification-dependent protein binding"/>
    <property type="evidence" value="ECO:0007669"/>
    <property type="project" value="TreeGrafter"/>
</dbReference>
<dbReference type="GO" id="GO:0097352">
    <property type="term" value="P:autophagosome maturation"/>
    <property type="evidence" value="ECO:0007669"/>
    <property type="project" value="TreeGrafter"/>
</dbReference>
<dbReference type="SUPFAM" id="SSF52540">
    <property type="entry name" value="P-loop containing nucleoside triphosphate hydrolases"/>
    <property type="match status" value="2"/>
</dbReference>
<feature type="region of interest" description="Disordered" evidence="1">
    <location>
        <begin position="108"/>
        <end position="131"/>
    </location>
</feature>
<dbReference type="Gene3D" id="1.10.8.60">
    <property type="match status" value="1"/>
</dbReference>
<dbReference type="InterPro" id="IPR027417">
    <property type="entry name" value="P-loop_NTPase"/>
</dbReference>
<dbReference type="InterPro" id="IPR050168">
    <property type="entry name" value="AAA_ATPase_domain"/>
</dbReference>
<dbReference type="InterPro" id="IPR003593">
    <property type="entry name" value="AAA+_ATPase"/>
</dbReference>
<dbReference type="Pfam" id="PF00004">
    <property type="entry name" value="AAA"/>
    <property type="match status" value="2"/>
</dbReference>
<evidence type="ECO:0000313" key="4">
    <source>
        <dbReference type="RefSeq" id="XP_026677119.1"/>
    </source>
</evidence>
<dbReference type="PANTHER" id="PTHR23077:SF194">
    <property type="entry name" value="ATPASE FAMILY GENE 2 PROTEIN HOMOLOG B"/>
    <property type="match status" value="1"/>
</dbReference>
<evidence type="ECO:0000256" key="1">
    <source>
        <dbReference type="SAM" id="MobiDB-lite"/>
    </source>
</evidence>
<dbReference type="RefSeq" id="XP_026677119.1">
    <property type="nucleotide sequence ID" value="XM_026821318.1"/>
</dbReference>
<proteinExistence type="predicted"/>
<reference evidence="4" key="1">
    <citation type="submission" date="2025-08" db="UniProtKB">
        <authorList>
            <consortium name="RefSeq"/>
        </authorList>
    </citation>
    <scope>IDENTIFICATION</scope>
</reference>
<dbReference type="STRING" id="121845.A0A3Q0ILI5"/>